<accession>A0AAU7Q4C9</accession>
<reference evidence="1" key="1">
    <citation type="submission" date="2024-06" db="EMBL/GenBank/DDBJ databases">
        <authorList>
            <person name="Dussert Y."/>
            <person name="Peccoud J."/>
            <person name="Pigeault R."/>
        </authorList>
    </citation>
    <scope>NUCLEOTIDE SEQUENCE</scope>
    <source>
        <strain evidence="1">WArc</strain>
    </source>
</reference>
<sequence length="50" mass="5825">MKEVRATVKRLIPNKYTVFMSADQANKFIKDTLQIEIDSVEQLGTRLVER</sequence>
<name>A0AAU7Q4C9_9RICK</name>
<dbReference type="RefSeq" id="WP_349968388.1">
    <property type="nucleotide sequence ID" value="NZ_CP157942.1"/>
</dbReference>
<proteinExistence type="predicted"/>
<evidence type="ECO:0000313" key="1">
    <source>
        <dbReference type="EMBL" id="XBS67772.1"/>
    </source>
</evidence>
<dbReference type="AlphaFoldDB" id="A0AAU7Q4C9"/>
<organism evidence="1">
    <name type="scientific">Wolbachia endosymbiont of Armadillidium arcangelii</name>
    <dbReference type="NCBI Taxonomy" id="3158571"/>
    <lineage>
        <taxon>Bacteria</taxon>
        <taxon>Pseudomonadati</taxon>
        <taxon>Pseudomonadota</taxon>
        <taxon>Alphaproteobacteria</taxon>
        <taxon>Rickettsiales</taxon>
        <taxon>Anaplasmataceae</taxon>
        <taxon>Wolbachieae</taxon>
        <taxon>Wolbachia</taxon>
    </lineage>
</organism>
<dbReference type="EMBL" id="CP157942">
    <property type="protein sequence ID" value="XBS67772.1"/>
    <property type="molecule type" value="Genomic_DNA"/>
</dbReference>
<protein>
    <submittedName>
        <fullName evidence="1">Uncharacterized protein</fullName>
    </submittedName>
</protein>
<gene>
    <name evidence="1" type="ORF">ABLO99_04005</name>
</gene>